<reference evidence="2 3" key="1">
    <citation type="submission" date="2020-01" db="EMBL/GenBank/DDBJ databases">
        <title>Pseudarthrobacter psychrotolerans sp. nov., isolated from antarctic soil.</title>
        <authorList>
            <person name="Shin Y."/>
            <person name="Park W."/>
        </authorList>
    </citation>
    <scope>NUCLEOTIDE SEQUENCE [LARGE SCALE GENOMIC DNA]</scope>
    <source>
        <strain evidence="2 3">YJ56</strain>
    </source>
</reference>
<sequence>MEKTISEKLMRAHVLTTYPVADASRRLRIEPLVSEMRRRGIEVRVHQLLSDSAFGRKNGSPLDRAYVLVVLLVGILARLLLLARRCDILIVHREAFPFFTPLFEQMGAKNSRISILDVDDAIYAAPTHTRDWRQFLRNPTKASEFSTIFDVIFCGNEMLKEKFGRDSAISFVSPTCPPPETFDIVRQKNDKIIIMWTGSQSTLGSIKGILPDVLQLCEEDDLELHILGGANINELEPHPRLFAARWTSDAERDLLARASIGLMPLPDTQWERGKSGYKAILYLCAGLRAVVSPVGINRRLSEEFPAISAVEDDHWSAEIRHAVEEVRRGGPEGYSRDMARTQFGSSSNATRAVDIMLEGVTGEKNPLRG</sequence>
<accession>A0A6P1NIK6</accession>
<evidence type="ECO:0000313" key="3">
    <source>
        <dbReference type="Proteomes" id="UP000464186"/>
    </source>
</evidence>
<dbReference type="AlphaFoldDB" id="A0A6P1NIK6"/>
<keyword evidence="1" id="KW-1133">Transmembrane helix</keyword>
<evidence type="ECO:0000313" key="2">
    <source>
        <dbReference type="EMBL" id="QHK20166.1"/>
    </source>
</evidence>
<gene>
    <name evidence="2" type="ORF">GU243_10960</name>
</gene>
<proteinExistence type="predicted"/>
<keyword evidence="1" id="KW-0812">Transmembrane</keyword>
<keyword evidence="1" id="KW-0472">Membrane</keyword>
<dbReference type="KEGG" id="psey:GU243_10960"/>
<feature type="transmembrane region" description="Helical" evidence="1">
    <location>
        <begin position="65"/>
        <end position="83"/>
    </location>
</feature>
<keyword evidence="3" id="KW-1185">Reference proteome</keyword>
<dbReference type="Proteomes" id="UP000464186">
    <property type="component" value="Chromosome"/>
</dbReference>
<evidence type="ECO:0008006" key="4">
    <source>
        <dbReference type="Google" id="ProtNLM"/>
    </source>
</evidence>
<organism evidence="2 3">
    <name type="scientific">Pseudarthrobacter psychrotolerans</name>
    <dbReference type="NCBI Taxonomy" id="2697569"/>
    <lineage>
        <taxon>Bacteria</taxon>
        <taxon>Bacillati</taxon>
        <taxon>Actinomycetota</taxon>
        <taxon>Actinomycetes</taxon>
        <taxon>Micrococcales</taxon>
        <taxon>Micrococcaceae</taxon>
        <taxon>Pseudarthrobacter</taxon>
    </lineage>
</organism>
<evidence type="ECO:0000256" key="1">
    <source>
        <dbReference type="SAM" id="Phobius"/>
    </source>
</evidence>
<protein>
    <recommendedName>
        <fullName evidence="4">Glycosyltransferase</fullName>
    </recommendedName>
</protein>
<name>A0A6P1NIK6_9MICC</name>
<dbReference type="EMBL" id="CP047898">
    <property type="protein sequence ID" value="QHK20166.1"/>
    <property type="molecule type" value="Genomic_DNA"/>
</dbReference>
<dbReference type="SUPFAM" id="SSF53756">
    <property type="entry name" value="UDP-Glycosyltransferase/glycogen phosphorylase"/>
    <property type="match status" value="1"/>
</dbReference>